<evidence type="ECO:0000256" key="1">
    <source>
        <dbReference type="ARBA" id="ARBA00022679"/>
    </source>
</evidence>
<dbReference type="GO" id="GO:0005737">
    <property type="term" value="C:cytoplasm"/>
    <property type="evidence" value="ECO:0007669"/>
    <property type="project" value="UniProtKB-ARBA"/>
</dbReference>
<organism evidence="7 8">
    <name type="scientific">Rhynchospora breviuscula</name>
    <dbReference type="NCBI Taxonomy" id="2022672"/>
    <lineage>
        <taxon>Eukaryota</taxon>
        <taxon>Viridiplantae</taxon>
        <taxon>Streptophyta</taxon>
        <taxon>Embryophyta</taxon>
        <taxon>Tracheophyta</taxon>
        <taxon>Spermatophyta</taxon>
        <taxon>Magnoliopsida</taxon>
        <taxon>Liliopsida</taxon>
        <taxon>Poales</taxon>
        <taxon>Cyperaceae</taxon>
        <taxon>Cyperoideae</taxon>
        <taxon>Rhynchosporeae</taxon>
        <taxon>Rhynchospora</taxon>
    </lineage>
</organism>
<evidence type="ECO:0000313" key="8">
    <source>
        <dbReference type="Proteomes" id="UP001151287"/>
    </source>
</evidence>
<protein>
    <recommendedName>
        <fullName evidence="4">aralkylamine N-acetyltransferase</fullName>
        <ecNumber evidence="4">2.3.1.87</ecNumber>
    </recommendedName>
</protein>
<dbReference type="Gene3D" id="3.40.630.30">
    <property type="match status" value="1"/>
</dbReference>
<proteinExistence type="predicted"/>
<dbReference type="InterPro" id="IPR045039">
    <property type="entry name" value="NSI-like"/>
</dbReference>
<evidence type="ECO:0000256" key="5">
    <source>
        <dbReference type="ARBA" id="ARBA00043260"/>
    </source>
</evidence>
<reference evidence="7" key="1">
    <citation type="journal article" date="2022" name="Cell">
        <title>Repeat-based holocentromeres influence genome architecture and karyotype evolution.</title>
        <authorList>
            <person name="Hofstatter P.G."/>
            <person name="Thangavel G."/>
            <person name="Lux T."/>
            <person name="Neumann P."/>
            <person name="Vondrak T."/>
            <person name="Novak P."/>
            <person name="Zhang M."/>
            <person name="Costa L."/>
            <person name="Castellani M."/>
            <person name="Scott A."/>
            <person name="Toegelov H."/>
            <person name="Fuchs J."/>
            <person name="Mata-Sucre Y."/>
            <person name="Dias Y."/>
            <person name="Vanzela A.L.L."/>
            <person name="Huettel B."/>
            <person name="Almeida C.C.S."/>
            <person name="Simkova H."/>
            <person name="Souza G."/>
            <person name="Pedrosa-Harand A."/>
            <person name="Macas J."/>
            <person name="Mayer K.F.X."/>
            <person name="Houben A."/>
            <person name="Marques A."/>
        </authorList>
    </citation>
    <scope>NUCLEOTIDE SEQUENCE</scope>
    <source>
        <strain evidence="7">RhyBre1mFocal</strain>
    </source>
</reference>
<dbReference type="PROSITE" id="PS51186">
    <property type="entry name" value="GNAT"/>
    <property type="match status" value="1"/>
</dbReference>
<dbReference type="PANTHER" id="PTHR43626:SF4">
    <property type="entry name" value="GCN5-RELATED N-ACETYLTRANSFERASE 2, CHLOROPLASTIC"/>
    <property type="match status" value="1"/>
</dbReference>
<dbReference type="FunFam" id="3.40.630.30:FF:000059">
    <property type="entry name" value="Putative acetyltransferase NSI"/>
    <property type="match status" value="1"/>
</dbReference>
<dbReference type="InterPro" id="IPR000182">
    <property type="entry name" value="GNAT_dom"/>
</dbReference>
<evidence type="ECO:0000256" key="3">
    <source>
        <dbReference type="ARBA" id="ARBA00037926"/>
    </source>
</evidence>
<keyword evidence="8" id="KW-1185">Reference proteome</keyword>
<dbReference type="AlphaFoldDB" id="A0A9Q0CTV1"/>
<name>A0A9Q0CTV1_9POAL</name>
<dbReference type="Proteomes" id="UP001151287">
    <property type="component" value="Unassembled WGS sequence"/>
</dbReference>
<dbReference type="PANTHER" id="PTHR43626">
    <property type="entry name" value="ACYL-COA N-ACYLTRANSFERASE"/>
    <property type="match status" value="1"/>
</dbReference>
<feature type="domain" description="N-acetyltransferase" evidence="6">
    <location>
        <begin position="240"/>
        <end position="382"/>
    </location>
</feature>
<keyword evidence="1" id="KW-0808">Transferase</keyword>
<dbReference type="CDD" id="cd04301">
    <property type="entry name" value="NAT_SF"/>
    <property type="match status" value="1"/>
</dbReference>
<dbReference type="EC" id="2.3.1.87" evidence="4"/>
<keyword evidence="2" id="KW-0012">Acyltransferase</keyword>
<evidence type="ECO:0000313" key="7">
    <source>
        <dbReference type="EMBL" id="KAJ1699903.1"/>
    </source>
</evidence>
<dbReference type="InterPro" id="IPR016181">
    <property type="entry name" value="Acyl_CoA_acyltransferase"/>
</dbReference>
<dbReference type="SUPFAM" id="SSF55729">
    <property type="entry name" value="Acyl-CoA N-acyltransferases (Nat)"/>
    <property type="match status" value="1"/>
</dbReference>
<dbReference type="GO" id="GO:0004059">
    <property type="term" value="F:aralkylamine N-acetyltransferase activity"/>
    <property type="evidence" value="ECO:0007669"/>
    <property type="project" value="UniProtKB-EC"/>
</dbReference>
<dbReference type="GO" id="GO:0030187">
    <property type="term" value="P:melatonin biosynthetic process"/>
    <property type="evidence" value="ECO:0007669"/>
    <property type="project" value="UniProtKB-KW"/>
</dbReference>
<accession>A0A9Q0CTV1</accession>
<keyword evidence="5" id="KW-0471">Melatonin biosynthesis</keyword>
<evidence type="ECO:0000256" key="4">
    <source>
        <dbReference type="ARBA" id="ARBA00039114"/>
    </source>
</evidence>
<dbReference type="OrthoDB" id="10039976at2759"/>
<gene>
    <name evidence="7" type="ORF">LUZ63_008415</name>
</gene>
<comment type="caution">
    <text evidence="7">The sequence shown here is derived from an EMBL/GenBank/DDBJ whole genome shotgun (WGS) entry which is preliminary data.</text>
</comment>
<dbReference type="EMBL" id="JAMQYH010000002">
    <property type="protein sequence ID" value="KAJ1699903.1"/>
    <property type="molecule type" value="Genomic_DNA"/>
</dbReference>
<dbReference type="Pfam" id="PF00583">
    <property type="entry name" value="Acetyltransf_1"/>
    <property type="match status" value="1"/>
</dbReference>
<sequence length="382" mass="43120">MLEKEFDFQKYEMVKAVEDELRKSMLAYENKKKTMVPSQLLISKICSLAFVLLAFALYKDDEKEEEKSGNNSSAKCYFVRTDSRWDIDGGVSAPHGTGAHSLHTFLLSPSFLSSSLFSVKSKRRRGSALLHYHTMCSLAAPRVWCHTCLSSSRFEVWNNKLLPPGVYLRLKRKPEKRLERWFLKAGFWDSIASSILKNNNATETMVPPSTLHEEEEGEEPIPDQLLLADRSLSDGTQEQIIFSLTGDVDVHDLQALCDKVGWPRRPLSKVAVSLKNSFLVATLYSITKTPEGDEERKQLIGMARATSDQAFNATIWDVIVDPSYQGQGLGKALVQKLTRALLQRDIGNISLFADSKVVDFYKNLGFEADPEGIKGMFWHLPF</sequence>
<evidence type="ECO:0000259" key="6">
    <source>
        <dbReference type="PROSITE" id="PS51186"/>
    </source>
</evidence>
<comment type="pathway">
    <text evidence="3">Aromatic compound metabolism; melatonin biosynthesis; melatonin from serotonin: step 1/2.</text>
</comment>
<evidence type="ECO:0000256" key="2">
    <source>
        <dbReference type="ARBA" id="ARBA00023315"/>
    </source>
</evidence>